<feature type="region of interest" description="Disordered" evidence="1">
    <location>
        <begin position="49"/>
        <end position="101"/>
    </location>
</feature>
<proteinExistence type="predicted"/>
<name>A0ABR4SMV7_9MICO</name>
<evidence type="ECO:0000313" key="3">
    <source>
        <dbReference type="EMBL" id="KDS94540.1"/>
    </source>
</evidence>
<dbReference type="Pfam" id="PF19843">
    <property type="entry name" value="DUF6318"/>
    <property type="match status" value="1"/>
</dbReference>
<evidence type="ECO:0000259" key="2">
    <source>
        <dbReference type="Pfam" id="PF19843"/>
    </source>
</evidence>
<comment type="caution">
    <text evidence="3">The sequence shown here is derived from an EMBL/GenBank/DDBJ whole genome shotgun (WGS) entry which is preliminary data.</text>
</comment>
<feature type="compositionally biased region" description="Gly residues" evidence="1">
    <location>
        <begin position="80"/>
        <end position="90"/>
    </location>
</feature>
<dbReference type="EMBL" id="JDRS01000001">
    <property type="protein sequence ID" value="KDS94540.1"/>
    <property type="molecule type" value="Genomic_DNA"/>
</dbReference>
<gene>
    <name evidence="3" type="ORF">DHOM_01485</name>
</gene>
<evidence type="ECO:0000256" key="1">
    <source>
        <dbReference type="SAM" id="MobiDB-lite"/>
    </source>
</evidence>
<sequence length="246" mass="26094">MVGYVTWASLGEVGCFLEGECMHSRYTRVMGAIGAGMLMVALAGCGGEKAGDGPTPASPTTAASSSSDAGGSDASSGASDVGGGEAGGRVTGLPPENEALKAPDKTDYLGISYPTDQGAQAAAKYFFDAMFYGHATGDTAPFAEIIDQNSCGTCSDTLEQIVQWRSQKKFIGRVSVSPDDIWVDEKNDQYFVVQYQYSIGEVPVFVNGERESSLPGKSFSAAVKLRFTDDRWRIVDAAWKDRQSDD</sequence>
<evidence type="ECO:0000313" key="4">
    <source>
        <dbReference type="Proteomes" id="UP000030182"/>
    </source>
</evidence>
<accession>A0ABR4SMV7</accession>
<protein>
    <recommendedName>
        <fullName evidence="2">DUF6318 domain-containing protein</fullName>
    </recommendedName>
</protein>
<dbReference type="InterPro" id="IPR046281">
    <property type="entry name" value="DUF6318"/>
</dbReference>
<feature type="domain" description="DUF6318" evidence="2">
    <location>
        <begin position="114"/>
        <end position="237"/>
    </location>
</feature>
<reference evidence="3 4" key="1">
    <citation type="submission" date="2014-01" db="EMBL/GenBank/DDBJ databases">
        <title>Draft genome sequence of the multidrug-resistant clinical isolate Dermabacter hominis 1368.</title>
        <authorList>
            <person name="Albersmeier A."/>
            <person name="Bomholt C."/>
            <person name="Glaub A."/>
            <person name="Ruckert C."/>
            <person name="Soriano F."/>
            <person name="Fernandez-Natal I."/>
            <person name="Tauch A."/>
        </authorList>
    </citation>
    <scope>NUCLEOTIDE SEQUENCE [LARGE SCALE GENOMIC DNA]</scope>
    <source>
        <strain evidence="3 4">1368</strain>
    </source>
</reference>
<dbReference type="Proteomes" id="UP000030182">
    <property type="component" value="Unassembled WGS sequence"/>
</dbReference>
<keyword evidence="4" id="KW-1185">Reference proteome</keyword>
<feature type="compositionally biased region" description="Low complexity" evidence="1">
    <location>
        <begin position="52"/>
        <end position="79"/>
    </location>
</feature>
<organism evidence="3 4">
    <name type="scientific">Dermabacter hominis 1368</name>
    <dbReference type="NCBI Taxonomy" id="1450519"/>
    <lineage>
        <taxon>Bacteria</taxon>
        <taxon>Bacillati</taxon>
        <taxon>Actinomycetota</taxon>
        <taxon>Actinomycetes</taxon>
        <taxon>Micrococcales</taxon>
        <taxon>Dermabacteraceae</taxon>
        <taxon>Dermabacter</taxon>
    </lineage>
</organism>